<dbReference type="PANTHER" id="PTHR10660:SF2">
    <property type="entry name" value="LD45860P"/>
    <property type="match status" value="1"/>
</dbReference>
<evidence type="ECO:0000256" key="2">
    <source>
        <dbReference type="ARBA" id="ARBA00022942"/>
    </source>
</evidence>
<protein>
    <recommendedName>
        <fullName evidence="7">Proteasome activator complex subunit 3</fullName>
    </recommendedName>
</protein>
<sequence>MAIDFNKQVSDFKEEIKKEAEGLVLKTFPQKILELQALLKSSKFTIKSLSDICMDINIPVPDHPFAHNHHNNDHNINDNPDGDLPSKKRKYTAIEADGVSGTKVLVLPNGVAPCNKHVVDLIELVKPLIRQLVEDANLLKMWILFLIPRIEDGNNFGVSIQEDTLGEIRTVEGEAAAYFDQMSRYFLSRAKTVAKVAKYPHVEDYRRTIQEIDEKEFLSLRLVVAELRNHYATLHDMITKNLDKIRTPRSSNTENMY</sequence>
<organism evidence="5">
    <name type="scientific">Medioppia subpectinata</name>
    <dbReference type="NCBI Taxonomy" id="1979941"/>
    <lineage>
        <taxon>Eukaryota</taxon>
        <taxon>Metazoa</taxon>
        <taxon>Ecdysozoa</taxon>
        <taxon>Arthropoda</taxon>
        <taxon>Chelicerata</taxon>
        <taxon>Arachnida</taxon>
        <taxon>Acari</taxon>
        <taxon>Acariformes</taxon>
        <taxon>Sarcoptiformes</taxon>
        <taxon>Oribatida</taxon>
        <taxon>Brachypylina</taxon>
        <taxon>Oppioidea</taxon>
        <taxon>Oppiidae</taxon>
        <taxon>Medioppia</taxon>
    </lineage>
</organism>
<dbReference type="Gene3D" id="1.20.120.180">
    <property type="entry name" value="Proteasome activator pa28, C-terminal domain"/>
    <property type="match status" value="1"/>
</dbReference>
<keyword evidence="6" id="KW-1185">Reference proteome</keyword>
<dbReference type="Pfam" id="PF02252">
    <property type="entry name" value="PA28_C"/>
    <property type="match status" value="1"/>
</dbReference>
<evidence type="ECO:0000259" key="4">
    <source>
        <dbReference type="Pfam" id="PF02252"/>
    </source>
</evidence>
<dbReference type="Proteomes" id="UP000759131">
    <property type="component" value="Unassembled WGS sequence"/>
</dbReference>
<gene>
    <name evidence="5" type="ORF">OSB1V03_LOCUS13373</name>
</gene>
<evidence type="ECO:0008006" key="7">
    <source>
        <dbReference type="Google" id="ProtNLM"/>
    </source>
</evidence>
<dbReference type="GO" id="GO:2000045">
    <property type="term" value="P:regulation of G1/S transition of mitotic cell cycle"/>
    <property type="evidence" value="ECO:0007669"/>
    <property type="project" value="TreeGrafter"/>
</dbReference>
<dbReference type="Gene3D" id="1.20.5.120">
    <property type="entry name" value="Proteasome activator pa28, N-terminal domain"/>
    <property type="match status" value="1"/>
</dbReference>
<comment type="similarity">
    <text evidence="1">Belongs to the PA28 family.</text>
</comment>
<dbReference type="GO" id="GO:0008537">
    <property type="term" value="C:proteasome activator complex"/>
    <property type="evidence" value="ECO:0007669"/>
    <property type="project" value="InterPro"/>
</dbReference>
<dbReference type="PANTHER" id="PTHR10660">
    <property type="entry name" value="PROTEASOME REGULATOR PA28"/>
    <property type="match status" value="1"/>
</dbReference>
<reference evidence="5" key="1">
    <citation type="submission" date="2020-11" db="EMBL/GenBank/DDBJ databases">
        <authorList>
            <person name="Tran Van P."/>
        </authorList>
    </citation>
    <scope>NUCLEOTIDE SEQUENCE</scope>
</reference>
<dbReference type="InterPro" id="IPR003186">
    <property type="entry name" value="PA28_C"/>
</dbReference>
<name>A0A7R9Q5J8_9ACAR</name>
<evidence type="ECO:0000313" key="5">
    <source>
        <dbReference type="EMBL" id="CAD7632974.1"/>
    </source>
</evidence>
<evidence type="ECO:0000259" key="3">
    <source>
        <dbReference type="Pfam" id="PF02251"/>
    </source>
</evidence>
<dbReference type="FunFam" id="1.20.120.180:FF:000001">
    <property type="entry name" value="Proteasome activator complex subunit 3"/>
    <property type="match status" value="1"/>
</dbReference>
<dbReference type="GO" id="GO:0005737">
    <property type="term" value="C:cytoplasm"/>
    <property type="evidence" value="ECO:0007669"/>
    <property type="project" value="TreeGrafter"/>
</dbReference>
<dbReference type="AlphaFoldDB" id="A0A7R9Q5J8"/>
<feature type="domain" description="Proteasome activator PA28 C-terminal" evidence="4">
    <location>
        <begin position="112"/>
        <end position="254"/>
    </location>
</feature>
<evidence type="ECO:0000313" key="6">
    <source>
        <dbReference type="Proteomes" id="UP000759131"/>
    </source>
</evidence>
<dbReference type="InterPro" id="IPR036997">
    <property type="entry name" value="PA28_C_sf"/>
</dbReference>
<evidence type="ECO:0000256" key="1">
    <source>
        <dbReference type="ARBA" id="ARBA00005883"/>
    </source>
</evidence>
<dbReference type="InterPro" id="IPR036996">
    <property type="entry name" value="PA28_N_sf"/>
</dbReference>
<dbReference type="GO" id="GO:0005654">
    <property type="term" value="C:nucleoplasm"/>
    <property type="evidence" value="ECO:0007669"/>
    <property type="project" value="TreeGrafter"/>
</dbReference>
<dbReference type="InterPro" id="IPR003185">
    <property type="entry name" value="Proteasome_activ_PA28_N"/>
</dbReference>
<proteinExistence type="inferred from homology"/>
<keyword evidence="2" id="KW-0647">Proteasome</keyword>
<dbReference type="EMBL" id="OC866470">
    <property type="protein sequence ID" value="CAD7632974.1"/>
    <property type="molecule type" value="Genomic_DNA"/>
</dbReference>
<dbReference type="GO" id="GO:0061133">
    <property type="term" value="F:endopeptidase activator activity"/>
    <property type="evidence" value="ECO:0007669"/>
    <property type="project" value="TreeGrafter"/>
</dbReference>
<dbReference type="SUPFAM" id="SSF47216">
    <property type="entry name" value="Proteasome activator"/>
    <property type="match status" value="1"/>
</dbReference>
<dbReference type="EMBL" id="CAJPIZ010011895">
    <property type="protein sequence ID" value="CAG2113404.1"/>
    <property type="molecule type" value="Genomic_DNA"/>
</dbReference>
<dbReference type="Pfam" id="PF02251">
    <property type="entry name" value="PA28_N"/>
    <property type="match status" value="1"/>
</dbReference>
<dbReference type="OrthoDB" id="6591885at2759"/>
<feature type="domain" description="Proteasome activator PA28 N-terminal" evidence="3">
    <location>
        <begin position="6"/>
        <end position="62"/>
    </location>
</feature>
<dbReference type="InterPro" id="IPR009077">
    <property type="entry name" value="Proteasome_activ_PA28"/>
</dbReference>
<dbReference type="GO" id="GO:0061136">
    <property type="term" value="P:regulation of proteasomal protein catabolic process"/>
    <property type="evidence" value="ECO:0007669"/>
    <property type="project" value="TreeGrafter"/>
</dbReference>
<dbReference type="InterPro" id="IPR036252">
    <property type="entry name" value="Proteasome_activ_sf"/>
</dbReference>
<accession>A0A7R9Q5J8</accession>